<sequence length="102" mass="11859">MDDHKVLRGILFVLHTKIRWEFLPQELGFRSGMMCWRRVAEWHQAGVWERVHRLLLEELHAAGQLDWSREMIDSSHVRALNGGPKQGRARSTAADRARNATC</sequence>
<dbReference type="EMBL" id="JACCBT010000001">
    <property type="protein sequence ID" value="NYE16074.1"/>
    <property type="molecule type" value="Genomic_DNA"/>
</dbReference>
<evidence type="ECO:0000256" key="1">
    <source>
        <dbReference type="SAM" id="MobiDB-lite"/>
    </source>
</evidence>
<evidence type="ECO:0000259" key="2">
    <source>
        <dbReference type="Pfam" id="PF13340"/>
    </source>
</evidence>
<proteinExistence type="predicted"/>
<feature type="compositionally biased region" description="Basic and acidic residues" evidence="1">
    <location>
        <begin position="93"/>
        <end position="102"/>
    </location>
</feature>
<evidence type="ECO:0000313" key="3">
    <source>
        <dbReference type="EMBL" id="NYE16074.1"/>
    </source>
</evidence>
<evidence type="ECO:0000313" key="4">
    <source>
        <dbReference type="Proteomes" id="UP000591272"/>
    </source>
</evidence>
<reference evidence="3 4" key="1">
    <citation type="submission" date="2020-07" db="EMBL/GenBank/DDBJ databases">
        <title>Sequencing the genomes of 1000 actinobacteria strains.</title>
        <authorList>
            <person name="Klenk H.-P."/>
        </authorList>
    </citation>
    <scope>NUCLEOTIDE SEQUENCE [LARGE SCALE GENOMIC DNA]</scope>
    <source>
        <strain evidence="3 4">DSM 43461</strain>
    </source>
</reference>
<name>A0A7Y9KHS5_9ACTN</name>
<dbReference type="AlphaFoldDB" id="A0A7Y9KHS5"/>
<comment type="caution">
    <text evidence="3">The sequence shown here is derived from an EMBL/GenBank/DDBJ whole genome shotgun (WGS) entry which is preliminary data.</text>
</comment>
<dbReference type="PANTHER" id="PTHR46637">
    <property type="entry name" value="TIS1421-TRANSPOSASE PROTEIN A"/>
    <property type="match status" value="1"/>
</dbReference>
<keyword evidence="4" id="KW-1185">Reference proteome</keyword>
<protein>
    <submittedName>
        <fullName evidence="3">Transposase</fullName>
    </submittedName>
</protein>
<dbReference type="PANTHER" id="PTHR46637:SF1">
    <property type="entry name" value="BLL5188 PROTEIN"/>
    <property type="match status" value="1"/>
</dbReference>
<organism evidence="3 4">
    <name type="scientific">Actinomadura citrea</name>
    <dbReference type="NCBI Taxonomy" id="46158"/>
    <lineage>
        <taxon>Bacteria</taxon>
        <taxon>Bacillati</taxon>
        <taxon>Actinomycetota</taxon>
        <taxon>Actinomycetes</taxon>
        <taxon>Streptosporangiales</taxon>
        <taxon>Thermomonosporaceae</taxon>
        <taxon>Actinomadura</taxon>
    </lineage>
</organism>
<gene>
    <name evidence="3" type="ORF">BJ999_006370</name>
</gene>
<accession>A0A7Y9KHS5</accession>
<feature type="domain" description="Insertion element IS402-like" evidence="2">
    <location>
        <begin position="2"/>
        <end position="52"/>
    </location>
</feature>
<feature type="region of interest" description="Disordered" evidence="1">
    <location>
        <begin position="78"/>
        <end position="102"/>
    </location>
</feature>
<dbReference type="Pfam" id="PF13340">
    <property type="entry name" value="DUF4096"/>
    <property type="match status" value="1"/>
</dbReference>
<dbReference type="InterPro" id="IPR025161">
    <property type="entry name" value="IS402-like_dom"/>
</dbReference>
<dbReference type="Proteomes" id="UP000591272">
    <property type="component" value="Unassembled WGS sequence"/>
</dbReference>
<dbReference type="InterPro" id="IPR052909">
    <property type="entry name" value="Transposase_6_like"/>
</dbReference>